<dbReference type="PROSITE" id="PS51257">
    <property type="entry name" value="PROKAR_LIPOPROTEIN"/>
    <property type="match status" value="1"/>
</dbReference>
<dbReference type="Gene3D" id="2.40.50.870">
    <property type="entry name" value="Protein of unknown function (DUF3299)"/>
    <property type="match status" value="1"/>
</dbReference>
<sequence>MKFSTIWFCFFVILGCKEAQPIKGVSTERQVVISVQLAQPLLPAPSTKAILDQYETIEWIALIPEADLDALLNPPDYIVNVADGSMEDEINSSIQSSMNPIQESDGVYEQALNSTNIIDAMDGRKIRIPGFVVPVGFTDEQRITSFFLVPYFGACLHMPPPPPNQIIYIKTDQGFDLESIYEPVWVSGMLSAEKFEDPMATSAYSMDMVNIKLYYEDKYQE</sequence>
<dbReference type="EMBL" id="JQED01000040">
    <property type="protein sequence ID" value="KGJ89591.1"/>
    <property type="molecule type" value="Genomic_DNA"/>
</dbReference>
<dbReference type="InterPro" id="IPR021727">
    <property type="entry name" value="DUF3299"/>
</dbReference>
<comment type="caution">
    <text evidence="1">The sequence shown here is derived from an EMBL/GenBank/DDBJ whole genome shotgun (WGS) entry which is preliminary data.</text>
</comment>
<dbReference type="Proteomes" id="UP000029843">
    <property type="component" value="Unassembled WGS sequence"/>
</dbReference>
<dbReference type="OrthoDB" id="9784998at2"/>
<protein>
    <recommendedName>
        <fullName evidence="3">Lipoprotein</fullName>
    </recommendedName>
</protein>
<dbReference type="Pfam" id="PF11736">
    <property type="entry name" value="DUF3299"/>
    <property type="match status" value="1"/>
</dbReference>
<accession>A0A099KGZ5</accession>
<dbReference type="PATRIC" id="fig|28229.4.peg.2933"/>
<proteinExistence type="predicted"/>
<dbReference type="AlphaFoldDB" id="A0A099KGZ5"/>
<dbReference type="RefSeq" id="WP_081962065.1">
    <property type="nucleotide sequence ID" value="NZ_JQED01000040.1"/>
</dbReference>
<name>A0A099KGZ5_COLPS</name>
<evidence type="ECO:0000313" key="2">
    <source>
        <dbReference type="Proteomes" id="UP000029843"/>
    </source>
</evidence>
<organism evidence="1 2">
    <name type="scientific">Colwellia psychrerythraea</name>
    <name type="common">Vibrio psychroerythus</name>
    <dbReference type="NCBI Taxonomy" id="28229"/>
    <lineage>
        <taxon>Bacteria</taxon>
        <taxon>Pseudomonadati</taxon>
        <taxon>Pseudomonadota</taxon>
        <taxon>Gammaproteobacteria</taxon>
        <taxon>Alteromonadales</taxon>
        <taxon>Colwelliaceae</taxon>
        <taxon>Colwellia</taxon>
    </lineage>
</organism>
<reference evidence="1 2" key="1">
    <citation type="submission" date="2014-08" db="EMBL/GenBank/DDBJ databases">
        <title>Genomic and Phenotypic Diversity of Colwellia psychrerythraea strains from Disparate Marine Basins.</title>
        <authorList>
            <person name="Techtmann S.M."/>
            <person name="Stelling S.C."/>
            <person name="Utturkar S.M."/>
            <person name="Alshibli N."/>
            <person name="Harris A."/>
            <person name="Brown S.D."/>
            <person name="Hazen T.C."/>
        </authorList>
    </citation>
    <scope>NUCLEOTIDE SEQUENCE [LARGE SCALE GENOMIC DNA]</scope>
    <source>
        <strain evidence="1 2">ND2E</strain>
    </source>
</reference>
<evidence type="ECO:0000313" key="1">
    <source>
        <dbReference type="EMBL" id="KGJ89591.1"/>
    </source>
</evidence>
<evidence type="ECO:0008006" key="3">
    <source>
        <dbReference type="Google" id="ProtNLM"/>
    </source>
</evidence>
<gene>
    <name evidence="1" type="ORF">ND2E_3782</name>
</gene>